<evidence type="ECO:0000256" key="1">
    <source>
        <dbReference type="SAM" id="MobiDB-lite"/>
    </source>
</evidence>
<sequence length="174" mass="18885">METSLRFHAEPRLPTGPIHAPPRPANRRPLPHGHADSAAMRADLNMRRAIAHLRFAICNCRFRVGRTILARHAPSNLMATSSDRPLGLTTEASANRGVRMGEEEEAEEAEDGKKSASAPGPPPPPPPPPEKPSPGDCCGSGCVRCVWDVYYEELEAYNNSLRRDEASASNSNPS</sequence>
<feature type="domain" description="Oxidoreductase-like" evidence="2">
    <location>
        <begin position="126"/>
        <end position="162"/>
    </location>
</feature>
<name>A0ABD3J694_EUCGL</name>
<feature type="region of interest" description="Disordered" evidence="1">
    <location>
        <begin position="78"/>
        <end position="136"/>
    </location>
</feature>
<dbReference type="AlphaFoldDB" id="A0ABD3J694"/>
<evidence type="ECO:0000259" key="2">
    <source>
        <dbReference type="Pfam" id="PF09791"/>
    </source>
</evidence>
<feature type="compositionally biased region" description="Basic and acidic residues" evidence="1">
    <location>
        <begin position="1"/>
        <end position="11"/>
    </location>
</feature>
<evidence type="ECO:0000313" key="3">
    <source>
        <dbReference type="EMBL" id="KAL3720461.1"/>
    </source>
</evidence>
<gene>
    <name evidence="3" type="ORF">ACJRO7_005300</name>
</gene>
<accession>A0ABD3J694</accession>
<feature type="compositionally biased region" description="Pro residues" evidence="1">
    <location>
        <begin position="119"/>
        <end position="132"/>
    </location>
</feature>
<dbReference type="PANTHER" id="PTHR21193">
    <property type="entry name" value="OXIDOREDUCTASE-LIKE DOMAIN-CONTAINING PROTEIN 1"/>
    <property type="match status" value="1"/>
</dbReference>
<evidence type="ECO:0000313" key="4">
    <source>
        <dbReference type="Proteomes" id="UP001634007"/>
    </source>
</evidence>
<protein>
    <recommendedName>
        <fullName evidence="2">Oxidoreductase-like domain-containing protein</fullName>
    </recommendedName>
</protein>
<dbReference type="PANTHER" id="PTHR21193:SF3">
    <property type="entry name" value="OXIDOREDUCTASE-LIKE DOMAIN-CONTAINING PROTEIN 1"/>
    <property type="match status" value="1"/>
</dbReference>
<reference evidence="3 4" key="1">
    <citation type="submission" date="2024-11" db="EMBL/GenBank/DDBJ databases">
        <title>Chromosome-level genome assembly of Eucalyptus globulus Labill. provides insights into its genome evolution.</title>
        <authorList>
            <person name="Li X."/>
        </authorList>
    </citation>
    <scope>NUCLEOTIDE SEQUENCE [LARGE SCALE GENOMIC DNA]</scope>
    <source>
        <strain evidence="3">CL2024</strain>
        <tissue evidence="3">Fresh tender leaves</tissue>
    </source>
</reference>
<proteinExistence type="predicted"/>
<feature type="region of interest" description="Disordered" evidence="1">
    <location>
        <begin position="1"/>
        <end position="35"/>
    </location>
</feature>
<dbReference type="InterPro" id="IPR039251">
    <property type="entry name" value="OXLD1"/>
</dbReference>
<dbReference type="EMBL" id="JBJKBG010000010">
    <property type="protein sequence ID" value="KAL3720461.1"/>
    <property type="molecule type" value="Genomic_DNA"/>
</dbReference>
<dbReference type="InterPro" id="IPR019180">
    <property type="entry name" value="Oxidoreductase-like_N"/>
</dbReference>
<dbReference type="Pfam" id="PF09791">
    <property type="entry name" value="Oxidored-like"/>
    <property type="match status" value="1"/>
</dbReference>
<keyword evidence="4" id="KW-1185">Reference proteome</keyword>
<dbReference type="Proteomes" id="UP001634007">
    <property type="component" value="Unassembled WGS sequence"/>
</dbReference>
<comment type="caution">
    <text evidence="3">The sequence shown here is derived from an EMBL/GenBank/DDBJ whole genome shotgun (WGS) entry which is preliminary data.</text>
</comment>
<organism evidence="3 4">
    <name type="scientific">Eucalyptus globulus</name>
    <name type="common">Tasmanian blue gum</name>
    <dbReference type="NCBI Taxonomy" id="34317"/>
    <lineage>
        <taxon>Eukaryota</taxon>
        <taxon>Viridiplantae</taxon>
        <taxon>Streptophyta</taxon>
        <taxon>Embryophyta</taxon>
        <taxon>Tracheophyta</taxon>
        <taxon>Spermatophyta</taxon>
        <taxon>Magnoliopsida</taxon>
        <taxon>eudicotyledons</taxon>
        <taxon>Gunneridae</taxon>
        <taxon>Pentapetalae</taxon>
        <taxon>rosids</taxon>
        <taxon>malvids</taxon>
        <taxon>Myrtales</taxon>
        <taxon>Myrtaceae</taxon>
        <taxon>Myrtoideae</taxon>
        <taxon>Eucalypteae</taxon>
        <taxon>Eucalyptus</taxon>
    </lineage>
</organism>